<feature type="transmembrane region" description="Helical" evidence="6">
    <location>
        <begin position="96"/>
        <end position="116"/>
    </location>
</feature>
<keyword evidence="5 6" id="KW-0472">Membrane</keyword>
<evidence type="ECO:0000256" key="5">
    <source>
        <dbReference type="ARBA" id="ARBA00023136"/>
    </source>
</evidence>
<proteinExistence type="inferred from homology"/>
<evidence type="ECO:0000256" key="2">
    <source>
        <dbReference type="ARBA" id="ARBA00007362"/>
    </source>
</evidence>
<accession>A0ABX0XKB2</accession>
<evidence type="ECO:0000256" key="1">
    <source>
        <dbReference type="ARBA" id="ARBA00004141"/>
    </source>
</evidence>
<protein>
    <submittedName>
        <fullName evidence="8">O-acetylserine/cysteine efflux transporter</fullName>
    </submittedName>
</protein>
<comment type="caution">
    <text evidence="8">The sequence shown here is derived from an EMBL/GenBank/DDBJ whole genome shotgun (WGS) entry which is preliminary data.</text>
</comment>
<dbReference type="EMBL" id="JAATJE010000001">
    <property type="protein sequence ID" value="NJC33664.1"/>
    <property type="molecule type" value="Genomic_DNA"/>
</dbReference>
<feature type="transmembrane region" description="Helical" evidence="6">
    <location>
        <begin position="123"/>
        <end position="144"/>
    </location>
</feature>
<feature type="transmembrane region" description="Helical" evidence="6">
    <location>
        <begin position="69"/>
        <end position="90"/>
    </location>
</feature>
<evidence type="ECO:0000259" key="7">
    <source>
        <dbReference type="Pfam" id="PF00892"/>
    </source>
</evidence>
<sequence length="305" mass="31803">MNVRASSGLGPRDFAIAAAMCVLWGFNIIAVKLAVEALSPFTAAFLRQVIVLLVCWHGLRIVPGRMGPLVLLGILSGGLFYVAINLSLAVANNVSALAIAGQLGVPFSMILAVIFLRERIHYIRIGGILLAMAGVGLLVFDPAAGRELPGIGLTAIGSFIWAICSLLQRRLVGVPVLTIYAWIGLMGSVVLLPIALLFESAALAGLGDVPLSSLGWVAFSAIGSTVLGQGAMSWLLQRHPVSSVVPLTLGAPIVSVVAASLFFGTPLTPLMILGGVIALTGVAVVTIRSARLSEARERLWKGATR</sequence>
<comment type="subcellular location">
    <subcellularLocation>
        <location evidence="1">Membrane</location>
        <topology evidence="1">Multi-pass membrane protein</topology>
    </subcellularLocation>
</comment>
<feature type="transmembrane region" description="Helical" evidence="6">
    <location>
        <begin position="41"/>
        <end position="62"/>
    </location>
</feature>
<evidence type="ECO:0000256" key="3">
    <source>
        <dbReference type="ARBA" id="ARBA00022692"/>
    </source>
</evidence>
<organism evidence="8 9">
    <name type="scientific">Sphingomonas jejuensis</name>
    <dbReference type="NCBI Taxonomy" id="904715"/>
    <lineage>
        <taxon>Bacteria</taxon>
        <taxon>Pseudomonadati</taxon>
        <taxon>Pseudomonadota</taxon>
        <taxon>Alphaproteobacteria</taxon>
        <taxon>Sphingomonadales</taxon>
        <taxon>Sphingomonadaceae</taxon>
        <taxon>Sphingomonas</taxon>
    </lineage>
</organism>
<keyword evidence="4 6" id="KW-1133">Transmembrane helix</keyword>
<evidence type="ECO:0000256" key="6">
    <source>
        <dbReference type="SAM" id="Phobius"/>
    </source>
</evidence>
<dbReference type="Proteomes" id="UP000734218">
    <property type="component" value="Unassembled WGS sequence"/>
</dbReference>
<dbReference type="PANTHER" id="PTHR32322">
    <property type="entry name" value="INNER MEMBRANE TRANSPORTER"/>
    <property type="match status" value="1"/>
</dbReference>
<dbReference type="PANTHER" id="PTHR32322:SF2">
    <property type="entry name" value="EAMA DOMAIN-CONTAINING PROTEIN"/>
    <property type="match status" value="1"/>
</dbReference>
<dbReference type="SUPFAM" id="SSF103481">
    <property type="entry name" value="Multidrug resistance efflux transporter EmrE"/>
    <property type="match status" value="2"/>
</dbReference>
<feature type="transmembrane region" description="Helical" evidence="6">
    <location>
        <begin position="14"/>
        <end position="35"/>
    </location>
</feature>
<comment type="similarity">
    <text evidence="2">Belongs to the EamA transporter family.</text>
</comment>
<feature type="transmembrane region" description="Helical" evidence="6">
    <location>
        <begin position="243"/>
        <end position="264"/>
    </location>
</feature>
<evidence type="ECO:0000313" key="9">
    <source>
        <dbReference type="Proteomes" id="UP000734218"/>
    </source>
</evidence>
<feature type="transmembrane region" description="Helical" evidence="6">
    <location>
        <begin position="179"/>
        <end position="204"/>
    </location>
</feature>
<reference evidence="8 9" key="1">
    <citation type="submission" date="2020-03" db="EMBL/GenBank/DDBJ databases">
        <title>Genomic Encyclopedia of Type Strains, Phase IV (KMG-IV): sequencing the most valuable type-strain genomes for metagenomic binning, comparative biology and taxonomic classification.</title>
        <authorList>
            <person name="Goeker M."/>
        </authorList>
    </citation>
    <scope>NUCLEOTIDE SEQUENCE [LARGE SCALE GENOMIC DNA]</scope>
    <source>
        <strain evidence="8 9">DSM 27651</strain>
    </source>
</reference>
<feature type="domain" description="EamA" evidence="7">
    <location>
        <begin position="149"/>
        <end position="286"/>
    </location>
</feature>
<feature type="transmembrane region" description="Helical" evidence="6">
    <location>
        <begin position="216"/>
        <end position="236"/>
    </location>
</feature>
<dbReference type="InterPro" id="IPR037185">
    <property type="entry name" value="EmrE-like"/>
</dbReference>
<evidence type="ECO:0000256" key="4">
    <source>
        <dbReference type="ARBA" id="ARBA00022989"/>
    </source>
</evidence>
<keyword evidence="3 6" id="KW-0812">Transmembrane</keyword>
<dbReference type="InterPro" id="IPR050638">
    <property type="entry name" value="AA-Vitamin_Transporters"/>
</dbReference>
<name>A0ABX0XKB2_9SPHN</name>
<dbReference type="InterPro" id="IPR000620">
    <property type="entry name" value="EamA_dom"/>
</dbReference>
<keyword evidence="9" id="KW-1185">Reference proteome</keyword>
<feature type="transmembrane region" description="Helical" evidence="6">
    <location>
        <begin position="150"/>
        <end position="167"/>
    </location>
</feature>
<feature type="transmembrane region" description="Helical" evidence="6">
    <location>
        <begin position="270"/>
        <end position="290"/>
    </location>
</feature>
<evidence type="ECO:0000313" key="8">
    <source>
        <dbReference type="EMBL" id="NJC33664.1"/>
    </source>
</evidence>
<dbReference type="Pfam" id="PF00892">
    <property type="entry name" value="EamA"/>
    <property type="match status" value="2"/>
</dbReference>
<gene>
    <name evidence="8" type="ORF">GGR88_001138</name>
</gene>
<feature type="domain" description="EamA" evidence="7">
    <location>
        <begin position="17"/>
        <end position="139"/>
    </location>
</feature>
<dbReference type="RefSeq" id="WP_167953626.1">
    <property type="nucleotide sequence ID" value="NZ_JAATJE010000001.1"/>
</dbReference>